<dbReference type="Pfam" id="PF14226">
    <property type="entry name" value="DIOX_N"/>
    <property type="match status" value="1"/>
</dbReference>
<dbReference type="Pfam" id="PF03171">
    <property type="entry name" value="2OG-FeII_Oxy"/>
    <property type="match status" value="1"/>
</dbReference>
<dbReference type="SUPFAM" id="SSF51197">
    <property type="entry name" value="Clavaminate synthase-like"/>
    <property type="match status" value="1"/>
</dbReference>
<feature type="region of interest" description="Disordered" evidence="3">
    <location>
        <begin position="1"/>
        <end position="29"/>
    </location>
</feature>
<evidence type="ECO:0000256" key="3">
    <source>
        <dbReference type="SAM" id="MobiDB-lite"/>
    </source>
</evidence>
<dbReference type="AlphaFoldDB" id="A0A2G5F9Q5"/>
<evidence type="ECO:0000313" key="6">
    <source>
        <dbReference type="EMBL" id="PIA64724.1"/>
    </source>
</evidence>
<name>A0A2G5F9Q5_AQUCA</name>
<dbReference type="InterPro" id="IPR026992">
    <property type="entry name" value="DIOX_N"/>
</dbReference>
<feature type="domain" description="Isopenicillin N synthase-like Fe(2+) 2OG dioxygenase" evidence="4">
    <location>
        <begin position="270"/>
        <end position="336"/>
    </location>
</feature>
<dbReference type="InParanoid" id="A0A2G5F9Q5"/>
<feature type="domain" description="Non-haem dioxygenase N-terminal" evidence="5">
    <location>
        <begin position="67"/>
        <end position="154"/>
    </location>
</feature>
<gene>
    <name evidence="6" type="ORF">AQUCO_00100294v1</name>
</gene>
<evidence type="ECO:0000259" key="4">
    <source>
        <dbReference type="Pfam" id="PF03171"/>
    </source>
</evidence>
<protein>
    <submittedName>
        <fullName evidence="6">Uncharacterized protein</fullName>
    </submittedName>
</protein>
<dbReference type="InterPro" id="IPR027443">
    <property type="entry name" value="IPNS-like_sf"/>
</dbReference>
<feature type="compositionally biased region" description="Basic and acidic residues" evidence="3">
    <location>
        <begin position="1"/>
        <end position="13"/>
    </location>
</feature>
<reference evidence="6 7" key="1">
    <citation type="submission" date="2017-09" db="EMBL/GenBank/DDBJ databases">
        <title>WGS assembly of Aquilegia coerulea Goldsmith.</title>
        <authorList>
            <person name="Hodges S."/>
            <person name="Kramer E."/>
            <person name="Nordborg M."/>
            <person name="Tomkins J."/>
            <person name="Borevitz J."/>
            <person name="Derieg N."/>
            <person name="Yan J."/>
            <person name="Mihaltcheva S."/>
            <person name="Hayes R.D."/>
            <person name="Rokhsar D."/>
        </authorList>
    </citation>
    <scope>NUCLEOTIDE SEQUENCE [LARGE SCALE GENOMIC DNA]</scope>
    <source>
        <strain evidence="7">cv. Goldsmith</strain>
    </source>
</reference>
<sequence>MHAHAHAHEHDQQQFRAPPPSPIAHASARRSLVNEDEISDFLEHSLRVPDLVLPDQIFPKEVQVKNLPELDFQSLVSTQNEETITKFLECISGIGCFQLVNHPISSELIQSVSIAAAGIFGLPPDKKTVVSRSSERIYGFEEFNGGEEEEEMENSEEFVWCRDEGLKSVMEGTTLQGFSNFSKGMETLSTEIQKVAHQVLTTLLEHAPITSTKLITDVPEMQEIHSLVCYLHKHHRYTSVSRCDGSLKSDFIRMLIRGSAEYSHALCIHVFDNSSDFHVYSKKGWVSFTPSRDALVMTVGNQIQAWSAGLYKNVIGRPIFKTEDEESISMAFLFSPPANSRETHGNKENTISLRQQLLLALFLTLIYHVFSVFV</sequence>
<keyword evidence="7" id="KW-1185">Reference proteome</keyword>
<evidence type="ECO:0000313" key="7">
    <source>
        <dbReference type="Proteomes" id="UP000230069"/>
    </source>
</evidence>
<dbReference type="STRING" id="218851.A0A2G5F9Q5"/>
<dbReference type="OrthoDB" id="1928184at2759"/>
<evidence type="ECO:0000256" key="2">
    <source>
        <dbReference type="ARBA" id="ARBA00023004"/>
    </source>
</evidence>
<dbReference type="Gene3D" id="2.60.120.330">
    <property type="entry name" value="B-lactam Antibiotic, Isopenicillin N Synthase, Chain"/>
    <property type="match status" value="1"/>
</dbReference>
<evidence type="ECO:0000256" key="1">
    <source>
        <dbReference type="ARBA" id="ARBA00022723"/>
    </source>
</evidence>
<keyword evidence="1" id="KW-0479">Metal-binding</keyword>
<dbReference type="PANTHER" id="PTHR34945:SF8">
    <property type="entry name" value="DOWNSTREAM TARGET OF AGL15-4"/>
    <property type="match status" value="1"/>
</dbReference>
<dbReference type="EMBL" id="KZ305018">
    <property type="protein sequence ID" value="PIA64724.1"/>
    <property type="molecule type" value="Genomic_DNA"/>
</dbReference>
<proteinExistence type="predicted"/>
<organism evidence="6 7">
    <name type="scientific">Aquilegia coerulea</name>
    <name type="common">Rocky mountain columbine</name>
    <dbReference type="NCBI Taxonomy" id="218851"/>
    <lineage>
        <taxon>Eukaryota</taxon>
        <taxon>Viridiplantae</taxon>
        <taxon>Streptophyta</taxon>
        <taxon>Embryophyta</taxon>
        <taxon>Tracheophyta</taxon>
        <taxon>Spermatophyta</taxon>
        <taxon>Magnoliopsida</taxon>
        <taxon>Ranunculales</taxon>
        <taxon>Ranunculaceae</taxon>
        <taxon>Thalictroideae</taxon>
        <taxon>Aquilegia</taxon>
    </lineage>
</organism>
<dbReference type="FunCoup" id="A0A2G5F9Q5">
    <property type="interactions" value="361"/>
</dbReference>
<accession>A0A2G5F9Q5</accession>
<dbReference type="Proteomes" id="UP000230069">
    <property type="component" value="Unassembled WGS sequence"/>
</dbReference>
<keyword evidence="2" id="KW-0408">Iron</keyword>
<dbReference type="PANTHER" id="PTHR34945">
    <property type="entry name" value="2-OXOGLUTARATE (2OG) AND FE(II)-DEPENDENT OXYGENASE SUPERFAMILY PROTEIN"/>
    <property type="match status" value="1"/>
</dbReference>
<dbReference type="GO" id="GO:0046872">
    <property type="term" value="F:metal ion binding"/>
    <property type="evidence" value="ECO:0007669"/>
    <property type="project" value="UniProtKB-KW"/>
</dbReference>
<dbReference type="InterPro" id="IPR044861">
    <property type="entry name" value="IPNS-like_FE2OG_OXY"/>
</dbReference>
<evidence type="ECO:0000259" key="5">
    <source>
        <dbReference type="Pfam" id="PF14226"/>
    </source>
</evidence>